<name>A0A225W1H9_9STRA</name>
<dbReference type="Proteomes" id="UP000198211">
    <property type="component" value="Unassembled WGS sequence"/>
</dbReference>
<reference evidence="10" key="1">
    <citation type="submission" date="2017-03" db="EMBL/GenBank/DDBJ databases">
        <title>Phytopthora megakarya and P. palmivora, two closely related causual agents of cacao black pod achieved similar genome size and gene model numbers by different mechanisms.</title>
        <authorList>
            <person name="Ali S."/>
            <person name="Shao J."/>
            <person name="Larry D.J."/>
            <person name="Kronmiller B."/>
            <person name="Shen D."/>
            <person name="Strem M.D."/>
            <person name="Melnick R.L."/>
            <person name="Guiltinan M.J."/>
            <person name="Tyler B.M."/>
            <person name="Meinhardt L.W."/>
            <person name="Bailey B.A."/>
        </authorList>
    </citation>
    <scope>NUCLEOTIDE SEQUENCE [LARGE SCALE GENOMIC DNA]</scope>
    <source>
        <strain evidence="10">zdho120</strain>
    </source>
</reference>
<evidence type="ECO:0000313" key="10">
    <source>
        <dbReference type="Proteomes" id="UP000198211"/>
    </source>
</evidence>
<feature type="domain" description="RxLR effector PexRD54 WY" evidence="8">
    <location>
        <begin position="178"/>
        <end position="219"/>
    </location>
</feature>
<dbReference type="EMBL" id="NBNE01002232">
    <property type="protein sequence ID" value="OWZ11079.1"/>
    <property type="molecule type" value="Genomic_DNA"/>
</dbReference>
<evidence type="ECO:0000256" key="1">
    <source>
        <dbReference type="ARBA" id="ARBA00004340"/>
    </source>
</evidence>
<dbReference type="GO" id="GO:0005576">
    <property type="term" value="C:extracellular region"/>
    <property type="evidence" value="ECO:0007669"/>
    <property type="project" value="UniProtKB-SubCell"/>
</dbReference>
<dbReference type="InterPro" id="IPR054463">
    <property type="entry name" value="PexRD54_WY"/>
</dbReference>
<evidence type="ECO:0000313" key="9">
    <source>
        <dbReference type="EMBL" id="OWZ11079.1"/>
    </source>
</evidence>
<feature type="chain" id="PRO_5012895065" evidence="7">
    <location>
        <begin position="26"/>
        <end position="328"/>
    </location>
</feature>
<evidence type="ECO:0000256" key="2">
    <source>
        <dbReference type="ARBA" id="ARBA00004613"/>
    </source>
</evidence>
<keyword evidence="4" id="KW-0964">Secreted</keyword>
<gene>
    <name evidence="9" type="ORF">PHMEG_00015953</name>
</gene>
<dbReference type="AlphaFoldDB" id="A0A225W1H9"/>
<feature type="signal peptide" evidence="7">
    <location>
        <begin position="1"/>
        <end position="25"/>
    </location>
</feature>
<keyword evidence="6" id="KW-0843">Virulence</keyword>
<dbReference type="GO" id="GO:0043657">
    <property type="term" value="C:host cell"/>
    <property type="evidence" value="ECO:0007669"/>
    <property type="project" value="UniProtKB-SubCell"/>
</dbReference>
<dbReference type="Pfam" id="PF22748">
    <property type="entry name" value="PexRD54_WY"/>
    <property type="match status" value="1"/>
</dbReference>
<accession>A0A225W1H9</accession>
<comment type="subcellular location">
    <subcellularLocation>
        <location evidence="1">Host cell</location>
    </subcellularLocation>
    <subcellularLocation>
        <location evidence="2">Secreted</location>
    </subcellularLocation>
</comment>
<keyword evidence="10" id="KW-1185">Reference proteome</keyword>
<evidence type="ECO:0000259" key="8">
    <source>
        <dbReference type="Pfam" id="PF22748"/>
    </source>
</evidence>
<evidence type="ECO:0000256" key="4">
    <source>
        <dbReference type="ARBA" id="ARBA00022525"/>
    </source>
</evidence>
<evidence type="ECO:0000256" key="6">
    <source>
        <dbReference type="ARBA" id="ARBA00023026"/>
    </source>
</evidence>
<proteinExistence type="inferred from homology"/>
<comment type="similarity">
    <text evidence="3">Belongs to the RxLR effector family.</text>
</comment>
<evidence type="ECO:0000256" key="3">
    <source>
        <dbReference type="ARBA" id="ARBA00010400"/>
    </source>
</evidence>
<comment type="caution">
    <text evidence="9">The sequence shown here is derived from an EMBL/GenBank/DDBJ whole genome shotgun (WGS) entry which is preliminary data.</text>
</comment>
<evidence type="ECO:0000256" key="7">
    <source>
        <dbReference type="SAM" id="SignalP"/>
    </source>
</evidence>
<organism evidence="9 10">
    <name type="scientific">Phytophthora megakarya</name>
    <dbReference type="NCBI Taxonomy" id="4795"/>
    <lineage>
        <taxon>Eukaryota</taxon>
        <taxon>Sar</taxon>
        <taxon>Stramenopiles</taxon>
        <taxon>Oomycota</taxon>
        <taxon>Peronosporomycetes</taxon>
        <taxon>Peronosporales</taxon>
        <taxon>Peronosporaceae</taxon>
        <taxon>Phytophthora</taxon>
    </lineage>
</organism>
<protein>
    <submittedName>
        <fullName evidence="9">RxLR effector protein</fullName>
    </submittedName>
</protein>
<keyword evidence="5 7" id="KW-0732">Signal</keyword>
<evidence type="ECO:0000256" key="5">
    <source>
        <dbReference type="ARBA" id="ARBA00022729"/>
    </source>
</evidence>
<sequence length="328" mass="37963">MDIHFLIQLAFLVLIALSGFDSSSADPPSDFPERAKAQATNDIGSATRLLRNNSPADKGYTEERAGGLSVFAIETFKSAFTSSKVNPETLQKWLIKGKSADATFKRFHLDKSGNFFFDKPHFTDWIDYADKLSARFPEMSAISTLTRHYGDIELYDIIQTAKATRPDMEKLAIKLETEQMQRWIAIRKDPDEVFRLFKLNYVWENILKKPGFTTWAKYVDDLNMKHPKEPVRMYSTLTKYFTDDALFEVTKGAKSFKTTKSMAIKVEDDWIQNGIQHHKTPYQALLDVGLGHTTDQLMDQFLEKTSMLKTWFKYITAFNKKYLKRRRQ</sequence>